<feature type="transmembrane region" description="Helical" evidence="1">
    <location>
        <begin position="6"/>
        <end position="26"/>
    </location>
</feature>
<proteinExistence type="predicted"/>
<keyword evidence="1" id="KW-0472">Membrane</keyword>
<accession>A0ABN3V002</accession>
<comment type="caution">
    <text evidence="3">The sequence shown here is derived from an EMBL/GenBank/DDBJ whole genome shotgun (WGS) entry which is preliminary data.</text>
</comment>
<dbReference type="InterPro" id="IPR012495">
    <property type="entry name" value="TadE-like_dom"/>
</dbReference>
<keyword evidence="1" id="KW-1133">Transmembrane helix</keyword>
<dbReference type="Proteomes" id="UP001501326">
    <property type="component" value="Unassembled WGS sequence"/>
</dbReference>
<protein>
    <recommendedName>
        <fullName evidence="2">TadE-like domain-containing protein</fullName>
    </recommendedName>
</protein>
<dbReference type="RefSeq" id="WP_344195834.1">
    <property type="nucleotide sequence ID" value="NZ_BAAARN010000005.1"/>
</dbReference>
<evidence type="ECO:0000259" key="2">
    <source>
        <dbReference type="Pfam" id="PF07811"/>
    </source>
</evidence>
<dbReference type="Pfam" id="PF07811">
    <property type="entry name" value="TadE"/>
    <property type="match status" value="1"/>
</dbReference>
<keyword evidence="4" id="KW-1185">Reference proteome</keyword>
<gene>
    <name evidence="3" type="ORF">GCM10009867_34980</name>
</gene>
<organism evidence="3 4">
    <name type="scientific">Pedococcus aerophilus</name>
    <dbReference type="NCBI Taxonomy" id="436356"/>
    <lineage>
        <taxon>Bacteria</taxon>
        <taxon>Bacillati</taxon>
        <taxon>Actinomycetota</taxon>
        <taxon>Actinomycetes</taxon>
        <taxon>Micrococcales</taxon>
        <taxon>Intrasporangiaceae</taxon>
        <taxon>Pedococcus</taxon>
    </lineage>
</organism>
<evidence type="ECO:0000313" key="3">
    <source>
        <dbReference type="EMBL" id="GAA2739338.1"/>
    </source>
</evidence>
<sequence>MAVETALVSLLLVTIMYGVVETSFLYRDALVVSSASRAGARMASGLPRDAAFATTTATQVAGALGSTDLSRVSAVWVFKADPTTGRPDSGGFTTCTTCVKYTGSSSGLVADGSSGWAASTQNACMGSQDTVGVYIRYRYPSRLGFFFPNQFIAESTVMRLEPLDKAGPCKP</sequence>
<evidence type="ECO:0000313" key="4">
    <source>
        <dbReference type="Proteomes" id="UP001501326"/>
    </source>
</evidence>
<dbReference type="EMBL" id="BAAARN010000005">
    <property type="protein sequence ID" value="GAA2739338.1"/>
    <property type="molecule type" value="Genomic_DNA"/>
</dbReference>
<evidence type="ECO:0000256" key="1">
    <source>
        <dbReference type="SAM" id="Phobius"/>
    </source>
</evidence>
<feature type="domain" description="TadE-like" evidence="2">
    <location>
        <begin position="2"/>
        <end position="41"/>
    </location>
</feature>
<name>A0ABN3V002_9MICO</name>
<reference evidence="3 4" key="1">
    <citation type="journal article" date="2019" name="Int. J. Syst. Evol. Microbiol.">
        <title>The Global Catalogue of Microorganisms (GCM) 10K type strain sequencing project: providing services to taxonomists for standard genome sequencing and annotation.</title>
        <authorList>
            <consortium name="The Broad Institute Genomics Platform"/>
            <consortium name="The Broad Institute Genome Sequencing Center for Infectious Disease"/>
            <person name="Wu L."/>
            <person name="Ma J."/>
        </authorList>
    </citation>
    <scope>NUCLEOTIDE SEQUENCE [LARGE SCALE GENOMIC DNA]</scope>
    <source>
        <strain evidence="3 4">JCM 16378</strain>
    </source>
</reference>
<keyword evidence="1" id="KW-0812">Transmembrane</keyword>